<dbReference type="Gene3D" id="3.40.50.920">
    <property type="match status" value="1"/>
</dbReference>
<organism evidence="4 5">
    <name type="scientific">Endomicrobium trichonymphae</name>
    <dbReference type="NCBI Taxonomy" id="1408204"/>
    <lineage>
        <taxon>Bacteria</taxon>
        <taxon>Pseudomonadati</taxon>
        <taxon>Elusimicrobiota</taxon>
        <taxon>Endomicrobiia</taxon>
        <taxon>Endomicrobiales</taxon>
        <taxon>Endomicrobiaceae</taxon>
        <taxon>Candidatus Endomicrobiellum</taxon>
    </lineage>
</organism>
<feature type="domain" description="Pyruvate flavodoxin/ferredoxin oxidoreductase pyrimidine binding" evidence="2">
    <location>
        <begin position="14"/>
        <end position="194"/>
    </location>
</feature>
<dbReference type="Proteomes" id="UP000001691">
    <property type="component" value="Chromosome"/>
</dbReference>
<dbReference type="EMBL" id="AP009510">
    <property type="protein sequence ID" value="BAG13729.1"/>
    <property type="molecule type" value="Genomic_DNA"/>
</dbReference>
<dbReference type="PATRIC" id="fig|471821.5.peg.362"/>
<dbReference type="PANTHER" id="PTHR43088">
    <property type="entry name" value="SUBUNIT OF PYRUVATE:FLAVODOXIN OXIDOREDUCTASE-RELATED"/>
    <property type="match status" value="1"/>
</dbReference>
<proteinExistence type="predicted"/>
<evidence type="ECO:0000313" key="4">
    <source>
        <dbReference type="EMBL" id="BAG13729.1"/>
    </source>
</evidence>
<dbReference type="PANTHER" id="PTHR43088:SF1">
    <property type="entry name" value="SUBUNIT OF PYRUVATE:FLAVODOXIN OXIDOREDUCTASE"/>
    <property type="match status" value="1"/>
</dbReference>
<dbReference type="GO" id="GO:0016491">
    <property type="term" value="F:oxidoreductase activity"/>
    <property type="evidence" value="ECO:0007669"/>
    <property type="project" value="UniProtKB-KW"/>
</dbReference>
<dbReference type="InterPro" id="IPR029061">
    <property type="entry name" value="THDP-binding"/>
</dbReference>
<dbReference type="KEGG" id="rsd:TGRD_244"/>
<dbReference type="InterPro" id="IPR009014">
    <property type="entry name" value="Transketo_C/PFOR_II"/>
</dbReference>
<keyword evidence="5" id="KW-1185">Reference proteome</keyword>
<dbReference type="Pfam" id="PF17147">
    <property type="entry name" value="PFOR_II"/>
    <property type="match status" value="1"/>
</dbReference>
<dbReference type="RefSeq" id="WP_015423256.1">
    <property type="nucleotide sequence ID" value="NC_020419.1"/>
</dbReference>
<name>B1GZP7_ENDTX</name>
<keyword evidence="1" id="KW-0560">Oxidoreductase</keyword>
<dbReference type="SUPFAM" id="SSF52518">
    <property type="entry name" value="Thiamin diphosphate-binding fold (THDP-binding)"/>
    <property type="match status" value="1"/>
</dbReference>
<evidence type="ECO:0000259" key="3">
    <source>
        <dbReference type="Pfam" id="PF17147"/>
    </source>
</evidence>
<sequence length="353" mass="38771">MTKKLVKGNIALCEGAITAGLKSYFGYPITPQNEIPSYFSRKMVELGRVFIQAESEIAAANMVLGAAATGTRAMTSSSSPGISLKQETISYMAGMQVPALIVNVQRGGPGLGNISSSQSDYFQAVKGGGHGDYKIIVIAPNSAQEMYETAYDAFDLAEKYRTPVMILADGIIGQMMEPIEFNRPEKKEFKEKEWILNGCKGREPRSIKSLLMKDGVLEKHNVKLQEKYKLISENEVKYELYMIEDAEIIITAYGISSRIVKSAVKLARKNGIKAGLLRPKTLWPFPSKIISSFAKPNIKFLSVELSYGQMVEDVKLAVNGKSNVEFLGKAGGGLVTEQEIIKKIQSKVCSIFL</sequence>
<dbReference type="SUPFAM" id="SSF52922">
    <property type="entry name" value="TK C-terminal domain-like"/>
    <property type="match status" value="1"/>
</dbReference>
<reference evidence="5" key="1">
    <citation type="journal article" date="2008" name="Proc. Natl. Acad. Sci. U.S.A.">
        <title>Complete genome of the uncultured termite group 1 bacteria in a single host protist cell.</title>
        <authorList>
            <person name="Hongoh Y."/>
            <person name="Sharma V.K."/>
            <person name="Prakash T."/>
            <person name="Noda S."/>
            <person name="Taylor T.D."/>
            <person name="Kudo T."/>
            <person name="Sakaki Y."/>
            <person name="Toyoda A."/>
            <person name="Hattori M."/>
            <person name="Ohkuma M."/>
        </authorList>
    </citation>
    <scope>NUCLEOTIDE SEQUENCE [LARGE SCALE GENOMIC DNA]</scope>
    <source>
        <strain evidence="5">Rs-D17 genomovar Ri2008</strain>
    </source>
</reference>
<accession>B1GZP7</accession>
<dbReference type="CDD" id="cd07034">
    <property type="entry name" value="TPP_PYR_PFOR_IOR-alpha_like"/>
    <property type="match status" value="1"/>
</dbReference>
<gene>
    <name evidence="4" type="ordered locus">TGRD_244</name>
</gene>
<dbReference type="InterPro" id="IPR033412">
    <property type="entry name" value="PFOR_II"/>
</dbReference>
<evidence type="ECO:0000259" key="2">
    <source>
        <dbReference type="Pfam" id="PF01855"/>
    </source>
</evidence>
<dbReference type="AlphaFoldDB" id="B1GZP7"/>
<evidence type="ECO:0000256" key="1">
    <source>
        <dbReference type="ARBA" id="ARBA00023002"/>
    </source>
</evidence>
<feature type="domain" description="Pyruvate:ferredoxin oxidoreductase core" evidence="3">
    <location>
        <begin position="246"/>
        <end position="340"/>
    </location>
</feature>
<dbReference type="InterPro" id="IPR002880">
    <property type="entry name" value="Pyrv_Fd/Flavodoxin_OxRdtase_N"/>
</dbReference>
<dbReference type="HOGENOM" id="CLU_017038_0_0_0"/>
<dbReference type="Gene3D" id="3.40.50.970">
    <property type="match status" value="1"/>
</dbReference>
<dbReference type="NCBIfam" id="NF005507">
    <property type="entry name" value="PRK07119.1"/>
    <property type="match status" value="1"/>
</dbReference>
<evidence type="ECO:0000313" key="5">
    <source>
        <dbReference type="Proteomes" id="UP000001691"/>
    </source>
</evidence>
<protein>
    <submittedName>
        <fullName evidence="4">2-oxoglutarate synthase alpha subunit</fullName>
    </submittedName>
</protein>
<dbReference type="STRING" id="471821.TGRD_246"/>
<dbReference type="Pfam" id="PF01855">
    <property type="entry name" value="POR_N"/>
    <property type="match status" value="1"/>
</dbReference>
<dbReference type="InterPro" id="IPR052368">
    <property type="entry name" value="2-oxoacid_oxidoreductase"/>
</dbReference>